<keyword evidence="4" id="KW-0689">Ribosomal protein</keyword>
<evidence type="ECO:0000256" key="2">
    <source>
        <dbReference type="ARBA" id="ARBA00009672"/>
    </source>
</evidence>
<proteinExistence type="inferred from homology"/>
<evidence type="ECO:0000256" key="4">
    <source>
        <dbReference type="ARBA" id="ARBA00022980"/>
    </source>
</evidence>
<dbReference type="PANTHER" id="PTHR21035:SF2">
    <property type="entry name" value="SMALL RIBOSOMAL SUBUNIT PROTEIN MS26"/>
    <property type="match status" value="1"/>
</dbReference>
<dbReference type="PANTHER" id="PTHR21035">
    <property type="entry name" value="28S RIBOSOMAL PROTEIN S26, MITOCHONDRIAL"/>
    <property type="match status" value="1"/>
</dbReference>
<comment type="caution">
    <text evidence="10">The sequence shown here is derived from an EMBL/GenBank/DDBJ whole genome shotgun (WGS) entry which is preliminary data.</text>
</comment>
<dbReference type="EMBL" id="CAXITT010000571">
    <property type="protein sequence ID" value="CAL1543693.1"/>
    <property type="molecule type" value="Genomic_DNA"/>
</dbReference>
<gene>
    <name evidence="10" type="ORF">GSLYS_00017227001</name>
</gene>
<evidence type="ECO:0000256" key="1">
    <source>
        <dbReference type="ARBA" id="ARBA00004173"/>
    </source>
</evidence>
<evidence type="ECO:0000256" key="9">
    <source>
        <dbReference type="SAM" id="Coils"/>
    </source>
</evidence>
<evidence type="ECO:0000256" key="6">
    <source>
        <dbReference type="ARBA" id="ARBA00023274"/>
    </source>
</evidence>
<sequence length="218" mass="25782">MASYFNKILSFSLRGKFLKGAYDPVVQCVRFRKPIHLPIAKSKEFYVRKPTPIVPEEYDMLNARYIEYRAGVESVRRFLKQKMSEKDVNLTAKQFTDDVNDFLLMEEQVKEWNKYVAIQREARQTEEIRQEEERIQQLINQRAEKRLQDSIDAEKKLKRNKEVSANFITAISRDKLEDEIEKMLDSRSDYNFAITKTGEILKGEYPDKAHLQKHGHST</sequence>
<evidence type="ECO:0000256" key="5">
    <source>
        <dbReference type="ARBA" id="ARBA00023128"/>
    </source>
</evidence>
<name>A0AAV2IBT8_LYMST</name>
<dbReference type="Proteomes" id="UP001497497">
    <property type="component" value="Unassembled WGS sequence"/>
</dbReference>
<feature type="coiled-coil region" evidence="9">
    <location>
        <begin position="121"/>
        <end position="160"/>
    </location>
</feature>
<dbReference type="AlphaFoldDB" id="A0AAV2IBT8"/>
<organism evidence="10 11">
    <name type="scientific">Lymnaea stagnalis</name>
    <name type="common">Great pond snail</name>
    <name type="synonym">Helix stagnalis</name>
    <dbReference type="NCBI Taxonomy" id="6523"/>
    <lineage>
        <taxon>Eukaryota</taxon>
        <taxon>Metazoa</taxon>
        <taxon>Spiralia</taxon>
        <taxon>Lophotrochozoa</taxon>
        <taxon>Mollusca</taxon>
        <taxon>Gastropoda</taxon>
        <taxon>Heterobranchia</taxon>
        <taxon>Euthyneura</taxon>
        <taxon>Panpulmonata</taxon>
        <taxon>Hygrophila</taxon>
        <taxon>Lymnaeoidea</taxon>
        <taxon>Lymnaeidae</taxon>
        <taxon>Lymnaea</taxon>
    </lineage>
</organism>
<evidence type="ECO:0000313" key="10">
    <source>
        <dbReference type="EMBL" id="CAL1543693.1"/>
    </source>
</evidence>
<comment type="subcellular location">
    <subcellularLocation>
        <location evidence="1">Mitochondrion</location>
    </subcellularLocation>
</comment>
<keyword evidence="5" id="KW-0496">Mitochondrion</keyword>
<protein>
    <recommendedName>
        <fullName evidence="7">Small ribosomal subunit protein mS26</fullName>
    </recommendedName>
    <alternativeName>
        <fullName evidence="8">28S ribosomal protein S26, mitochondrial</fullName>
    </alternativeName>
</protein>
<accession>A0AAV2IBT8</accession>
<keyword evidence="9" id="KW-0175">Coiled coil</keyword>
<dbReference type="InterPro" id="IPR026140">
    <property type="entry name" value="Ribosomal_mS26"/>
</dbReference>
<evidence type="ECO:0000256" key="7">
    <source>
        <dbReference type="ARBA" id="ARBA00035138"/>
    </source>
</evidence>
<keyword evidence="3" id="KW-0809">Transit peptide</keyword>
<comment type="similarity">
    <text evidence="2">Belongs to the mitochondrion-specific ribosomal protein mS26 family.</text>
</comment>
<evidence type="ECO:0000313" key="11">
    <source>
        <dbReference type="Proteomes" id="UP001497497"/>
    </source>
</evidence>
<dbReference type="Pfam" id="PF14943">
    <property type="entry name" value="MRP-S26"/>
    <property type="match status" value="1"/>
</dbReference>
<evidence type="ECO:0000256" key="3">
    <source>
        <dbReference type="ARBA" id="ARBA00022946"/>
    </source>
</evidence>
<keyword evidence="11" id="KW-1185">Reference proteome</keyword>
<dbReference type="GO" id="GO:0005763">
    <property type="term" value="C:mitochondrial small ribosomal subunit"/>
    <property type="evidence" value="ECO:0007669"/>
    <property type="project" value="InterPro"/>
</dbReference>
<evidence type="ECO:0000256" key="8">
    <source>
        <dbReference type="ARBA" id="ARBA00035344"/>
    </source>
</evidence>
<reference evidence="10 11" key="1">
    <citation type="submission" date="2024-04" db="EMBL/GenBank/DDBJ databases">
        <authorList>
            <consortium name="Genoscope - CEA"/>
            <person name="William W."/>
        </authorList>
    </citation>
    <scope>NUCLEOTIDE SEQUENCE [LARGE SCALE GENOMIC DNA]</scope>
</reference>
<keyword evidence="6" id="KW-0687">Ribonucleoprotein</keyword>